<evidence type="ECO:0008006" key="3">
    <source>
        <dbReference type="Google" id="ProtNLM"/>
    </source>
</evidence>
<comment type="caution">
    <text evidence="1">The sequence shown here is derived from an EMBL/GenBank/DDBJ whole genome shotgun (WGS) entry which is preliminary data.</text>
</comment>
<dbReference type="Proteomes" id="UP001529340">
    <property type="component" value="Unassembled WGS sequence"/>
</dbReference>
<reference evidence="1 2" key="3">
    <citation type="submission" date="2023-06" db="EMBL/GenBank/DDBJ databases">
        <authorList>
            <person name="Zeman M."/>
            <person name="Kubasova T."/>
            <person name="Jahodarova E."/>
            <person name="Nykrynova M."/>
            <person name="Rychlik I."/>
        </authorList>
    </citation>
    <scope>NUCLEOTIDE SEQUENCE [LARGE SCALE GENOMIC DNA]</scope>
    <source>
        <strain evidence="1 2">ET39</strain>
    </source>
</reference>
<reference evidence="2" key="1">
    <citation type="submission" date="2023-06" db="EMBL/GenBank/DDBJ databases">
        <title>Identification and characterization of horizontal gene transfer across gut microbiota members of farm animals based on homology search.</title>
        <authorList>
            <person name="Zeman M."/>
            <person name="Kubasova T."/>
            <person name="Jahodarova E."/>
            <person name="Nykrynova M."/>
            <person name="Rychlik I."/>
        </authorList>
    </citation>
    <scope>NUCLEOTIDE SEQUENCE [LARGE SCALE GENOMIC DNA]</scope>
    <source>
        <strain evidence="2">ET39</strain>
    </source>
</reference>
<protein>
    <recommendedName>
        <fullName evidence="3">Type II toxin-antitoxin system PemK/MazF family toxin</fullName>
    </recommendedName>
</protein>
<sequence length="188" mass="21559">MDVRALYAQGKRSSGKENDVQWEVLHEQLLKERGEDFSRMNPKEQAEHLISEANHSERASLYSCASFGITPRVGDICFIDFGADAYQCEIGFQHFGIVMRLFHGKAFVIPMSGNPLAYRQAYDRYDNPRGKRHLMRIGQLPGLRKPSTLFLNDCKFINTARIIDVKAHLERDSELFASIHQRMQQVIG</sequence>
<name>A0ABT7U9K1_9FIRM</name>
<evidence type="ECO:0000313" key="2">
    <source>
        <dbReference type="Proteomes" id="UP001529340"/>
    </source>
</evidence>
<keyword evidence="2" id="KW-1185">Reference proteome</keyword>
<accession>A0ABT7U9K1</accession>
<dbReference type="RefSeq" id="WP_289606783.1">
    <property type="nucleotide sequence ID" value="NZ_JAUDCG010000004.1"/>
</dbReference>
<evidence type="ECO:0000313" key="1">
    <source>
        <dbReference type="EMBL" id="MDM8156314.1"/>
    </source>
</evidence>
<gene>
    <name evidence="1" type="ORF">QUV96_01525</name>
</gene>
<organism evidence="1 2">
    <name type="scientific">Amedibacillus dolichus</name>
    <dbReference type="NCBI Taxonomy" id="31971"/>
    <lineage>
        <taxon>Bacteria</taxon>
        <taxon>Bacillati</taxon>
        <taxon>Bacillota</taxon>
        <taxon>Erysipelotrichia</taxon>
        <taxon>Erysipelotrichales</taxon>
        <taxon>Erysipelotrichaceae</taxon>
        <taxon>Amedibacillus</taxon>
    </lineage>
</organism>
<proteinExistence type="predicted"/>
<dbReference type="EMBL" id="JAUDCG010000004">
    <property type="protein sequence ID" value="MDM8156314.1"/>
    <property type="molecule type" value="Genomic_DNA"/>
</dbReference>
<reference evidence="1 2" key="2">
    <citation type="submission" date="2023-06" db="EMBL/GenBank/DDBJ databases">
        <title>Identification and characterization of horizontal gene transfer across gut microbiota members of farm animals based on homology search.</title>
        <authorList>
            <person name="Schwarzerova J."/>
            <person name="Nykrynova M."/>
            <person name="Jureckova K."/>
            <person name="Cejkova D."/>
            <person name="Rychlik I."/>
        </authorList>
    </citation>
    <scope>NUCLEOTIDE SEQUENCE [LARGE SCALE GENOMIC DNA]</scope>
    <source>
        <strain evidence="1 2">ET39</strain>
    </source>
</reference>